<gene>
    <name evidence="5" type="ORF">GCM10007968_13650</name>
</gene>
<protein>
    <submittedName>
        <fullName evidence="5">Glycosyl transferase</fullName>
    </submittedName>
</protein>
<dbReference type="Proteomes" id="UP000654670">
    <property type="component" value="Unassembled WGS sequence"/>
</dbReference>
<comment type="similarity">
    <text evidence="1">Belongs to the glycosyltransferase 2 family.</text>
</comment>
<dbReference type="InterPro" id="IPR029044">
    <property type="entry name" value="Nucleotide-diphossugar_trans"/>
</dbReference>
<reference evidence="5" key="2">
    <citation type="submission" date="2020-09" db="EMBL/GenBank/DDBJ databases">
        <authorList>
            <person name="Sun Q."/>
            <person name="Ohkuma M."/>
        </authorList>
    </citation>
    <scope>NUCLEOTIDE SEQUENCE</scope>
    <source>
        <strain evidence="5">JCM 15325</strain>
    </source>
</reference>
<accession>A0A917S1K5</accession>
<name>A0A917S1K5_9BACL</name>
<dbReference type="RefSeq" id="WP_188802336.1">
    <property type="nucleotide sequence ID" value="NZ_BMOK01000004.1"/>
</dbReference>
<keyword evidence="2" id="KW-0328">Glycosyltransferase</keyword>
<dbReference type="InterPro" id="IPR001173">
    <property type="entry name" value="Glyco_trans_2-like"/>
</dbReference>
<dbReference type="PANTHER" id="PTHR22916">
    <property type="entry name" value="GLYCOSYLTRANSFERASE"/>
    <property type="match status" value="1"/>
</dbReference>
<keyword evidence="3 5" id="KW-0808">Transferase</keyword>
<keyword evidence="6" id="KW-1185">Reference proteome</keyword>
<reference evidence="5" key="1">
    <citation type="journal article" date="2014" name="Int. J. Syst. Evol. Microbiol.">
        <title>Complete genome sequence of Corynebacterium casei LMG S-19264T (=DSM 44701T), isolated from a smear-ripened cheese.</title>
        <authorList>
            <consortium name="US DOE Joint Genome Institute (JGI-PGF)"/>
            <person name="Walter F."/>
            <person name="Albersmeier A."/>
            <person name="Kalinowski J."/>
            <person name="Ruckert C."/>
        </authorList>
    </citation>
    <scope>NUCLEOTIDE SEQUENCE</scope>
    <source>
        <strain evidence="5">JCM 15325</strain>
    </source>
</reference>
<evidence type="ECO:0000256" key="2">
    <source>
        <dbReference type="ARBA" id="ARBA00022676"/>
    </source>
</evidence>
<proteinExistence type="inferred from homology"/>
<evidence type="ECO:0000256" key="1">
    <source>
        <dbReference type="ARBA" id="ARBA00006739"/>
    </source>
</evidence>
<dbReference type="EMBL" id="BMOK01000004">
    <property type="protein sequence ID" value="GGL50656.1"/>
    <property type="molecule type" value="Genomic_DNA"/>
</dbReference>
<evidence type="ECO:0000256" key="3">
    <source>
        <dbReference type="ARBA" id="ARBA00022679"/>
    </source>
</evidence>
<evidence type="ECO:0000313" key="5">
    <source>
        <dbReference type="EMBL" id="GGL50656.1"/>
    </source>
</evidence>
<dbReference type="SUPFAM" id="SSF53448">
    <property type="entry name" value="Nucleotide-diphospho-sugar transferases"/>
    <property type="match status" value="1"/>
</dbReference>
<dbReference type="CDD" id="cd00761">
    <property type="entry name" value="Glyco_tranf_GTA_type"/>
    <property type="match status" value="1"/>
</dbReference>
<organism evidence="5 6">
    <name type="scientific">Sporolactobacillus putidus</name>
    <dbReference type="NCBI Taxonomy" id="492735"/>
    <lineage>
        <taxon>Bacteria</taxon>
        <taxon>Bacillati</taxon>
        <taxon>Bacillota</taxon>
        <taxon>Bacilli</taxon>
        <taxon>Bacillales</taxon>
        <taxon>Sporolactobacillaceae</taxon>
        <taxon>Sporolactobacillus</taxon>
    </lineage>
</organism>
<dbReference type="Pfam" id="PF00535">
    <property type="entry name" value="Glycos_transf_2"/>
    <property type="match status" value="1"/>
</dbReference>
<evidence type="ECO:0000259" key="4">
    <source>
        <dbReference type="Pfam" id="PF00535"/>
    </source>
</evidence>
<dbReference type="Gene3D" id="3.90.550.10">
    <property type="entry name" value="Spore Coat Polysaccharide Biosynthesis Protein SpsA, Chain A"/>
    <property type="match status" value="1"/>
</dbReference>
<dbReference type="GO" id="GO:0016757">
    <property type="term" value="F:glycosyltransferase activity"/>
    <property type="evidence" value="ECO:0007669"/>
    <property type="project" value="UniProtKB-KW"/>
</dbReference>
<dbReference type="AlphaFoldDB" id="A0A917S1K5"/>
<dbReference type="PANTHER" id="PTHR22916:SF51">
    <property type="entry name" value="GLYCOSYLTRANSFERASE EPSH-RELATED"/>
    <property type="match status" value="1"/>
</dbReference>
<feature type="domain" description="Glycosyltransferase 2-like" evidence="4">
    <location>
        <begin position="7"/>
        <end position="174"/>
    </location>
</feature>
<comment type="caution">
    <text evidence="5">The sequence shown here is derived from an EMBL/GenBank/DDBJ whole genome shotgun (WGS) entry which is preliminary data.</text>
</comment>
<sequence>MINIKVSVIIPVYNSEKFLRKCLDSVVNQTLNDIEIIVVNDGSTDKSLCILNEYAKRYNNIMLINQKNSGQGLARNRAIDIARGEYLAFVDSDDYIEHNMLQILYKEAETGKIDVVICNWNGVDTDGNVLKVYDHPDYDHKIFDRKAIIKEFLTNKNALVEGFSWNKLIRRNLFINYGVRYPNIRYEDIPAMFRILTKVKKCKYINKNLYHYVHHSNSTVHFKQTNSTKDFIRAIEMVKDTLNEEHLESEFEKEYFIYYGTNLLREYYRSQKLMRSSKELKRHFKVLLKKMTLKKCLIYTRGEDFELICRVILYKLGLLRPFLFIYHKLKSSL</sequence>
<evidence type="ECO:0000313" key="6">
    <source>
        <dbReference type="Proteomes" id="UP000654670"/>
    </source>
</evidence>